<keyword evidence="13" id="KW-1185">Reference proteome</keyword>
<evidence type="ECO:0000256" key="4">
    <source>
        <dbReference type="ARBA" id="ARBA00022448"/>
    </source>
</evidence>
<evidence type="ECO:0000256" key="9">
    <source>
        <dbReference type="ARBA" id="ARBA00023136"/>
    </source>
</evidence>
<evidence type="ECO:0000256" key="11">
    <source>
        <dbReference type="SAM" id="MobiDB-lite"/>
    </source>
</evidence>
<evidence type="ECO:0000256" key="5">
    <source>
        <dbReference type="ARBA" id="ARBA00022475"/>
    </source>
</evidence>
<dbReference type="Gene3D" id="1.10.287.1700">
    <property type="match status" value="1"/>
</dbReference>
<comment type="subcellular location">
    <subcellularLocation>
        <location evidence="1">Cell membrane</location>
        <topology evidence="1">Peripheral membrane protein</topology>
        <orientation evidence="1">Cytoplasmic side</orientation>
    </subcellularLocation>
</comment>
<evidence type="ECO:0000256" key="2">
    <source>
        <dbReference type="ARBA" id="ARBA00010004"/>
    </source>
</evidence>
<evidence type="ECO:0000256" key="3">
    <source>
        <dbReference type="ARBA" id="ARBA00020392"/>
    </source>
</evidence>
<evidence type="ECO:0000256" key="7">
    <source>
        <dbReference type="ARBA" id="ARBA00022795"/>
    </source>
</evidence>
<proteinExistence type="inferred from homology"/>
<organism evidence="12 13">
    <name type="scientific">Frondihabitans cladoniiphilus</name>
    <dbReference type="NCBI Taxonomy" id="715785"/>
    <lineage>
        <taxon>Bacteria</taxon>
        <taxon>Bacillati</taxon>
        <taxon>Actinomycetota</taxon>
        <taxon>Actinomycetes</taxon>
        <taxon>Micrococcales</taxon>
        <taxon>Microbacteriaceae</taxon>
        <taxon>Frondihabitans</taxon>
    </lineage>
</organism>
<keyword evidence="6" id="KW-0145">Chemotaxis</keyword>
<evidence type="ECO:0000256" key="8">
    <source>
        <dbReference type="ARBA" id="ARBA00022927"/>
    </source>
</evidence>
<reference evidence="13" key="1">
    <citation type="journal article" date="2019" name="Int. J. Syst. Evol. Microbiol.">
        <title>The Global Catalogue of Microorganisms (GCM) 10K type strain sequencing project: providing services to taxonomists for standard genome sequencing and annotation.</title>
        <authorList>
            <consortium name="The Broad Institute Genomics Platform"/>
            <consortium name="The Broad Institute Genome Sequencing Center for Infectious Disease"/>
            <person name="Wu L."/>
            <person name="Ma J."/>
        </authorList>
    </citation>
    <scope>NUCLEOTIDE SEQUENCE [LARGE SCALE GENOMIC DNA]</scope>
    <source>
        <strain evidence="13">JCM 18956</strain>
    </source>
</reference>
<keyword evidence="4" id="KW-0813">Transport</keyword>
<comment type="caution">
    <text evidence="12">The sequence shown here is derived from an EMBL/GenBank/DDBJ whole genome shotgun (WGS) entry which is preliminary data.</text>
</comment>
<dbReference type="Proteomes" id="UP001501295">
    <property type="component" value="Unassembled WGS sequence"/>
</dbReference>
<comment type="similarity">
    <text evidence="2">Belongs to the FliJ family.</text>
</comment>
<feature type="region of interest" description="Disordered" evidence="11">
    <location>
        <begin position="139"/>
        <end position="175"/>
    </location>
</feature>
<dbReference type="InterPro" id="IPR053716">
    <property type="entry name" value="Flag_assembly_chemotaxis_eff"/>
</dbReference>
<dbReference type="RefSeq" id="WP_345375564.1">
    <property type="nucleotide sequence ID" value="NZ_BAABLM010000003.1"/>
</dbReference>
<evidence type="ECO:0000313" key="13">
    <source>
        <dbReference type="Proteomes" id="UP001501295"/>
    </source>
</evidence>
<dbReference type="InterPro" id="IPR012823">
    <property type="entry name" value="Flagell_FliJ"/>
</dbReference>
<evidence type="ECO:0000256" key="1">
    <source>
        <dbReference type="ARBA" id="ARBA00004413"/>
    </source>
</evidence>
<keyword evidence="9" id="KW-0472">Membrane</keyword>
<protein>
    <recommendedName>
        <fullName evidence="3">Flagellar FliJ protein</fullName>
    </recommendedName>
</protein>
<accession>A0ABP8VYE4</accession>
<name>A0ABP8VYE4_9MICO</name>
<sequence>MASPFSLSGLLRVRHAQQKQAMAELAAANNRVGEIAERRASVEHTLEGAVGNKSVVTDAATLNAIAAARASTRGMLTELDAIAAQHRASADLAQAEFNAARARSIALEKLETRHAEAAAAEDLRVEQIALDEIASIAHTRGSASPPAVAPAASSSGSPAVPPSGSPAVSPSGSPA</sequence>
<gene>
    <name evidence="12" type="ORF">GCM10025780_18600</name>
</gene>
<dbReference type="EMBL" id="BAABLM010000003">
    <property type="protein sequence ID" value="GAA4674407.1"/>
    <property type="molecule type" value="Genomic_DNA"/>
</dbReference>
<keyword evidence="7" id="KW-1005">Bacterial flagellum biogenesis</keyword>
<keyword evidence="10" id="KW-1006">Bacterial flagellum protein export</keyword>
<evidence type="ECO:0000313" key="12">
    <source>
        <dbReference type="EMBL" id="GAA4674407.1"/>
    </source>
</evidence>
<keyword evidence="5" id="KW-1003">Cell membrane</keyword>
<evidence type="ECO:0000256" key="10">
    <source>
        <dbReference type="ARBA" id="ARBA00023225"/>
    </source>
</evidence>
<feature type="compositionally biased region" description="Low complexity" evidence="11">
    <location>
        <begin position="165"/>
        <end position="175"/>
    </location>
</feature>
<feature type="compositionally biased region" description="Low complexity" evidence="11">
    <location>
        <begin position="141"/>
        <end position="158"/>
    </location>
</feature>
<keyword evidence="8" id="KW-0653">Protein transport</keyword>
<evidence type="ECO:0000256" key="6">
    <source>
        <dbReference type="ARBA" id="ARBA00022500"/>
    </source>
</evidence>
<dbReference type="Pfam" id="PF02050">
    <property type="entry name" value="FliJ"/>
    <property type="match status" value="1"/>
</dbReference>